<dbReference type="GO" id="GO:0008270">
    <property type="term" value="F:zinc ion binding"/>
    <property type="evidence" value="ECO:0007669"/>
    <property type="project" value="UniProtKB-KW"/>
</dbReference>
<proteinExistence type="predicted"/>
<dbReference type="GeneID" id="31479953"/>
<dbReference type="Gene3D" id="2.60.260.40">
    <property type="entry name" value="q5lls5 like domains"/>
    <property type="match status" value="1"/>
</dbReference>
<feature type="domain" description="Zinc finger CHCC-type" evidence="1">
    <location>
        <begin position="10"/>
        <end position="45"/>
    </location>
</feature>
<accession>A0A643CME3</accession>
<reference evidence="2" key="1">
    <citation type="submission" date="2019-08" db="EMBL/GenBank/DDBJ databases">
        <authorList>
            <person name="Amaro Estrada I."/>
            <person name="Quiroz Castaneda R.E."/>
            <person name="Martinez Ocampo F."/>
            <person name="Rodriguez Camarillo S.D."/>
        </authorList>
    </citation>
    <scope>NUCLEOTIDE SEQUENCE</scope>
    <source>
        <strain evidence="2">MEX-30-184-02</strain>
    </source>
</reference>
<sequence>MSGKSCNEEKVTFCDGNDAEGLYSGHPRVYIKITGKNQQCPYCGRVLS</sequence>
<keyword evidence="2" id="KW-0863">Zinc-finger</keyword>
<evidence type="ECO:0000313" key="2">
    <source>
        <dbReference type="EMBL" id="KAB0452539.1"/>
    </source>
</evidence>
<dbReference type="InterPro" id="IPR019401">
    <property type="entry name" value="Znf_CHCC"/>
</dbReference>
<dbReference type="RefSeq" id="WP_010266367.1">
    <property type="nucleotide sequence ID" value="NZ_CP023730.1"/>
</dbReference>
<keyword evidence="2" id="KW-0479">Metal-binding</keyword>
<dbReference type="EMBL" id="VTCY01000002">
    <property type="protein sequence ID" value="KAB0452539.1"/>
    <property type="molecule type" value="Genomic_DNA"/>
</dbReference>
<organism evidence="2">
    <name type="scientific">Anaplasma marginale</name>
    <dbReference type="NCBI Taxonomy" id="770"/>
    <lineage>
        <taxon>Bacteria</taxon>
        <taxon>Pseudomonadati</taxon>
        <taxon>Pseudomonadota</taxon>
        <taxon>Alphaproteobacteria</taxon>
        <taxon>Rickettsiales</taxon>
        <taxon>Anaplasmataceae</taxon>
        <taxon>Anaplasma</taxon>
    </lineage>
</organism>
<name>A0A643CME3_ANAMA</name>
<dbReference type="Pfam" id="PF10276">
    <property type="entry name" value="zf-CHCC"/>
    <property type="match status" value="1"/>
</dbReference>
<keyword evidence="2" id="KW-0862">Zinc</keyword>
<comment type="caution">
    <text evidence="2">The sequence shown here is derived from an EMBL/GenBank/DDBJ whole genome shotgun (WGS) entry which is preliminary data.</text>
</comment>
<protein>
    <submittedName>
        <fullName evidence="2">Zinc-finger domain-containing protein</fullName>
    </submittedName>
</protein>
<evidence type="ECO:0000259" key="1">
    <source>
        <dbReference type="Pfam" id="PF10276"/>
    </source>
</evidence>
<gene>
    <name evidence="2" type="ORF">FY207_01130</name>
</gene>
<dbReference type="AlphaFoldDB" id="A0A643CME3"/>